<dbReference type="InterPro" id="IPR036271">
    <property type="entry name" value="Tet_transcr_reg_TetR-rel_C_sf"/>
</dbReference>
<dbReference type="Pfam" id="PF00440">
    <property type="entry name" value="TetR_N"/>
    <property type="match status" value="1"/>
</dbReference>
<dbReference type="SUPFAM" id="SSF46689">
    <property type="entry name" value="Homeodomain-like"/>
    <property type="match status" value="1"/>
</dbReference>
<dbReference type="Pfam" id="PF13977">
    <property type="entry name" value="TetR_C_6"/>
    <property type="match status" value="1"/>
</dbReference>
<dbReference type="STRING" id="926569.ANT_25250"/>
<dbReference type="GO" id="GO:0000976">
    <property type="term" value="F:transcription cis-regulatory region binding"/>
    <property type="evidence" value="ECO:0007669"/>
    <property type="project" value="TreeGrafter"/>
</dbReference>
<gene>
    <name evidence="7" type="ordered locus">ANT_25250</name>
</gene>
<evidence type="ECO:0000256" key="4">
    <source>
        <dbReference type="ARBA" id="ARBA00023163"/>
    </source>
</evidence>
<dbReference type="Gene3D" id="1.10.10.60">
    <property type="entry name" value="Homeodomain-like"/>
    <property type="match status" value="1"/>
</dbReference>
<evidence type="ECO:0000256" key="2">
    <source>
        <dbReference type="ARBA" id="ARBA00023015"/>
    </source>
</evidence>
<sequence length="207" mass="23578">MAEKSSPRRTQAERRRASREKIIREASRLFAEYGYRGAKLAEIAQAVGMSEPGLLHHFPSKEHLLIAVLEERDRVDRERFGQDVLEERRNLLEGLRALVAHNETVPGLVQLFIVLAAESLQPDHPAHGYFSARYQQVRDSIVELLRQSQQRGEIRNDVSAEELAAMVVALMDGLQIQWLFHPEQVKMSAVFDAFLSLLKVKTPEKSV</sequence>
<dbReference type="GO" id="GO:0003700">
    <property type="term" value="F:DNA-binding transcription factor activity"/>
    <property type="evidence" value="ECO:0007669"/>
    <property type="project" value="TreeGrafter"/>
</dbReference>
<dbReference type="Gene3D" id="1.10.357.10">
    <property type="entry name" value="Tetracycline Repressor, domain 2"/>
    <property type="match status" value="1"/>
</dbReference>
<dbReference type="Proteomes" id="UP000008922">
    <property type="component" value="Chromosome"/>
</dbReference>
<keyword evidence="3 5" id="KW-0238">DNA-binding</keyword>
<accession>E8MZK3</accession>
<feature type="DNA-binding region" description="H-T-H motif" evidence="5">
    <location>
        <begin position="39"/>
        <end position="58"/>
    </location>
</feature>
<evidence type="ECO:0000313" key="7">
    <source>
        <dbReference type="EMBL" id="BAJ64551.1"/>
    </source>
</evidence>
<dbReference type="RefSeq" id="WP_013560906.1">
    <property type="nucleotide sequence ID" value="NC_014960.1"/>
</dbReference>
<dbReference type="EMBL" id="AP012029">
    <property type="protein sequence ID" value="BAJ64551.1"/>
    <property type="molecule type" value="Genomic_DNA"/>
</dbReference>
<keyword evidence="4" id="KW-0804">Transcription</keyword>
<feature type="domain" description="HTH tetR-type" evidence="6">
    <location>
        <begin position="16"/>
        <end position="76"/>
    </location>
</feature>
<evidence type="ECO:0000259" key="6">
    <source>
        <dbReference type="PROSITE" id="PS50977"/>
    </source>
</evidence>
<keyword evidence="8" id="KW-1185">Reference proteome</keyword>
<keyword evidence="1" id="KW-0678">Repressor</keyword>
<dbReference type="InterPro" id="IPR009057">
    <property type="entry name" value="Homeodomain-like_sf"/>
</dbReference>
<evidence type="ECO:0000313" key="8">
    <source>
        <dbReference type="Proteomes" id="UP000008922"/>
    </source>
</evidence>
<organism evidence="7 8">
    <name type="scientific">Anaerolinea thermophila (strain DSM 14523 / JCM 11388 / NBRC 100420 / UNI-1)</name>
    <dbReference type="NCBI Taxonomy" id="926569"/>
    <lineage>
        <taxon>Bacteria</taxon>
        <taxon>Bacillati</taxon>
        <taxon>Chloroflexota</taxon>
        <taxon>Anaerolineae</taxon>
        <taxon>Anaerolineales</taxon>
        <taxon>Anaerolineaceae</taxon>
        <taxon>Anaerolinea</taxon>
    </lineage>
</organism>
<dbReference type="PROSITE" id="PS50977">
    <property type="entry name" value="HTH_TETR_2"/>
    <property type="match status" value="1"/>
</dbReference>
<evidence type="ECO:0000256" key="5">
    <source>
        <dbReference type="PROSITE-ProRule" id="PRU00335"/>
    </source>
</evidence>
<name>E8MZK3_ANATU</name>
<dbReference type="eggNOG" id="COG1309">
    <property type="taxonomic scope" value="Bacteria"/>
</dbReference>
<evidence type="ECO:0000256" key="3">
    <source>
        <dbReference type="ARBA" id="ARBA00023125"/>
    </source>
</evidence>
<dbReference type="SUPFAM" id="SSF48498">
    <property type="entry name" value="Tetracyclin repressor-like, C-terminal domain"/>
    <property type="match status" value="1"/>
</dbReference>
<dbReference type="PANTHER" id="PTHR30055">
    <property type="entry name" value="HTH-TYPE TRANSCRIPTIONAL REGULATOR RUTR"/>
    <property type="match status" value="1"/>
</dbReference>
<dbReference type="HOGENOM" id="CLU_069356_44_1_0"/>
<dbReference type="FunCoup" id="E8MZK3">
    <property type="interactions" value="232"/>
</dbReference>
<protein>
    <submittedName>
        <fullName evidence="7">TetR family transcriptional regulator</fullName>
    </submittedName>
</protein>
<dbReference type="OrthoDB" id="9796019at2"/>
<proteinExistence type="predicted"/>
<reference evidence="7 8" key="1">
    <citation type="submission" date="2010-12" db="EMBL/GenBank/DDBJ databases">
        <title>Whole genome sequence of Anaerolinea thermophila UNI-1.</title>
        <authorList>
            <person name="Narita-Yamada S."/>
            <person name="Kishi E."/>
            <person name="Watanabe Y."/>
            <person name="Takasaki K."/>
            <person name="Ankai A."/>
            <person name="Oguchi A."/>
            <person name="Fukui S."/>
            <person name="Takahashi M."/>
            <person name="Yashiro I."/>
            <person name="Hosoyama A."/>
            <person name="Sekiguchi Y."/>
            <person name="Hanada S."/>
            <person name="Fujita N."/>
        </authorList>
    </citation>
    <scope>NUCLEOTIDE SEQUENCE [LARGE SCALE GENOMIC DNA]</scope>
    <source>
        <strain evidence="8">DSM 14523 / JCM 11388 / NBRC 100420 / UNI-1</strain>
    </source>
</reference>
<dbReference type="InterPro" id="IPR050109">
    <property type="entry name" value="HTH-type_TetR-like_transc_reg"/>
</dbReference>
<dbReference type="PRINTS" id="PR00455">
    <property type="entry name" value="HTHTETR"/>
</dbReference>
<evidence type="ECO:0000256" key="1">
    <source>
        <dbReference type="ARBA" id="ARBA00022491"/>
    </source>
</evidence>
<keyword evidence="2" id="KW-0805">Transcription regulation</keyword>
<dbReference type="InterPro" id="IPR001647">
    <property type="entry name" value="HTH_TetR"/>
</dbReference>
<dbReference type="InParanoid" id="E8MZK3"/>
<dbReference type="PANTHER" id="PTHR30055:SF229">
    <property type="entry name" value="HTH-TYPE TRANSCRIPTIONAL REPRESSOR RV1474C"/>
    <property type="match status" value="1"/>
</dbReference>
<dbReference type="KEGG" id="atm:ANT_25250"/>
<dbReference type="InterPro" id="IPR039538">
    <property type="entry name" value="BetI_C"/>
</dbReference>
<dbReference type="AlphaFoldDB" id="E8MZK3"/>